<evidence type="ECO:0000256" key="2">
    <source>
        <dbReference type="ARBA" id="ARBA00005773"/>
    </source>
</evidence>
<name>A0A673WAC9_SALTR</name>
<feature type="transmembrane region" description="Helical" evidence="5">
    <location>
        <begin position="135"/>
        <end position="155"/>
    </location>
</feature>
<dbReference type="PIRSF" id="PIRSF028739">
    <property type="entry name" value="Folate_carrier"/>
    <property type="match status" value="1"/>
</dbReference>
<dbReference type="PANTHER" id="PTHR10686">
    <property type="entry name" value="FOLATE TRANSPORTER"/>
    <property type="match status" value="1"/>
</dbReference>
<reference evidence="6" key="1">
    <citation type="submission" date="2025-08" db="UniProtKB">
        <authorList>
            <consortium name="Ensembl"/>
        </authorList>
    </citation>
    <scope>IDENTIFICATION</scope>
</reference>
<evidence type="ECO:0000313" key="6">
    <source>
        <dbReference type="Ensembl" id="ENSSTUP00000005091.1"/>
    </source>
</evidence>
<dbReference type="GeneTree" id="ENSGT00950000183022"/>
<dbReference type="Gene3D" id="1.20.1250.20">
    <property type="entry name" value="MFS general substrate transporter like domains"/>
    <property type="match status" value="1"/>
</dbReference>
<proteinExistence type="inferred from homology"/>
<keyword evidence="5" id="KW-1133">Transmembrane helix</keyword>
<dbReference type="InParanoid" id="A0A673WAC9"/>
<dbReference type="GO" id="GO:0090482">
    <property type="term" value="F:vitamin transmembrane transporter activity"/>
    <property type="evidence" value="ECO:0007669"/>
    <property type="project" value="InterPro"/>
</dbReference>
<dbReference type="OMA" id="VWKSFEN"/>
<organism evidence="6 7">
    <name type="scientific">Salmo trutta</name>
    <name type="common">Brown trout</name>
    <dbReference type="NCBI Taxonomy" id="8032"/>
    <lineage>
        <taxon>Eukaryota</taxon>
        <taxon>Metazoa</taxon>
        <taxon>Chordata</taxon>
        <taxon>Craniata</taxon>
        <taxon>Vertebrata</taxon>
        <taxon>Euteleostomi</taxon>
        <taxon>Actinopterygii</taxon>
        <taxon>Neopterygii</taxon>
        <taxon>Teleostei</taxon>
        <taxon>Protacanthopterygii</taxon>
        <taxon>Salmoniformes</taxon>
        <taxon>Salmonidae</taxon>
        <taxon>Salmoninae</taxon>
        <taxon>Salmo</taxon>
    </lineage>
</organism>
<feature type="transmembrane region" description="Helical" evidence="5">
    <location>
        <begin position="411"/>
        <end position="431"/>
    </location>
</feature>
<dbReference type="InterPro" id="IPR036259">
    <property type="entry name" value="MFS_trans_sf"/>
</dbReference>
<protein>
    <recommendedName>
        <fullName evidence="8">Solute carrier family 19 member 3b</fullName>
    </recommendedName>
</protein>
<dbReference type="AlphaFoldDB" id="A0A673WAC9"/>
<feature type="compositionally biased region" description="Polar residues" evidence="4">
    <location>
        <begin position="454"/>
        <end position="464"/>
    </location>
</feature>
<accession>A0A673WAC9</accession>
<evidence type="ECO:0000256" key="1">
    <source>
        <dbReference type="ARBA" id="ARBA00004141"/>
    </source>
</evidence>
<reference evidence="6" key="2">
    <citation type="submission" date="2025-09" db="UniProtKB">
        <authorList>
            <consortium name="Ensembl"/>
        </authorList>
    </citation>
    <scope>IDENTIFICATION</scope>
</reference>
<feature type="transmembrane region" description="Helical" evidence="5">
    <location>
        <begin position="338"/>
        <end position="362"/>
    </location>
</feature>
<keyword evidence="5" id="KW-0812">Transmembrane</keyword>
<gene>
    <name evidence="6" type="primary">LOC115158564</name>
</gene>
<dbReference type="GO" id="GO:0005886">
    <property type="term" value="C:plasma membrane"/>
    <property type="evidence" value="ECO:0007669"/>
    <property type="project" value="UniProtKB-UniRule"/>
</dbReference>
<keyword evidence="3" id="KW-0813">Transport</keyword>
<evidence type="ECO:0000256" key="3">
    <source>
        <dbReference type="PIRNR" id="PIRNR028739"/>
    </source>
</evidence>
<dbReference type="Proteomes" id="UP000472277">
    <property type="component" value="Chromosome 22"/>
</dbReference>
<comment type="similarity">
    <text evidence="2 3">Belongs to the reduced folate carrier (RFC) transporter (TC 2.A.48) family.</text>
</comment>
<feature type="region of interest" description="Disordered" evidence="4">
    <location>
        <begin position="452"/>
        <end position="472"/>
    </location>
</feature>
<evidence type="ECO:0000313" key="7">
    <source>
        <dbReference type="Proteomes" id="UP000472277"/>
    </source>
</evidence>
<dbReference type="PANTHER" id="PTHR10686:SF37">
    <property type="entry name" value="THIAMINE TRANSPORTER 2"/>
    <property type="match status" value="1"/>
</dbReference>
<feature type="transmembrane region" description="Helical" evidence="5">
    <location>
        <begin position="47"/>
        <end position="66"/>
    </location>
</feature>
<dbReference type="InterPro" id="IPR002666">
    <property type="entry name" value="Folate_carrier"/>
</dbReference>
<comment type="subcellular location">
    <subcellularLocation>
        <location evidence="1 3">Membrane</location>
        <topology evidence="1 3">Multi-pass membrane protein</topology>
    </subcellularLocation>
</comment>
<dbReference type="SUPFAM" id="SSF103473">
    <property type="entry name" value="MFS general substrate transporter"/>
    <property type="match status" value="1"/>
</dbReference>
<keyword evidence="3 5" id="KW-0472">Membrane</keyword>
<sequence>MLRSWVGPTVLLCIYGFCSMMRPSEPFLTDYLTGPYKNLTTKQVTRQVLPICVYSNLFLLIPVFLVTDILRYKPVIVLQALNYILAFLLFIFSSGVVLTQCALFIYSMGTAADVAYYSYIYSVVHPQYYQRVTSYARGAVLLGYAVGAMLGQLLVSLGGVSIYWLNVITLGSLCVALLAALLLPMPQRSLVLGGTQNDNGPFEEVVSSSCGSWVVWWLRKGMRTGRGEMRALKRLVVDCKECYSSMAVLFFCVWSAMGKCGYHQITGYVQLLWASKQPQYNFTEYNGGVEAVATLSGAAASIAVGHVALDWSVWGELVLGVFTALTAGVLYLMDLTNSIWICYGCYGLFKTIYMALITICTFQIAQGLSRERYALVFGANSFVGMALQSLLTAIVVNTKSLVPLISFPGQFLVYASYFAAMVVLFLIRGVYTLLQSRLMDLTSGMTLKQREKTYSTATTPSQNREQTDAKDTQPPVLQLFMSKECNICI</sequence>
<feature type="transmembrane region" description="Helical" evidence="5">
    <location>
        <begin position="161"/>
        <end position="183"/>
    </location>
</feature>
<evidence type="ECO:0008006" key="8">
    <source>
        <dbReference type="Google" id="ProtNLM"/>
    </source>
</evidence>
<dbReference type="NCBIfam" id="TIGR00806">
    <property type="entry name" value="rfc"/>
    <property type="match status" value="1"/>
</dbReference>
<evidence type="ECO:0000256" key="4">
    <source>
        <dbReference type="SAM" id="MobiDB-lite"/>
    </source>
</evidence>
<feature type="transmembrane region" description="Helical" evidence="5">
    <location>
        <begin position="313"/>
        <end position="332"/>
    </location>
</feature>
<evidence type="ECO:0000256" key="5">
    <source>
        <dbReference type="SAM" id="Phobius"/>
    </source>
</evidence>
<keyword evidence="7" id="KW-1185">Reference proteome</keyword>
<feature type="transmembrane region" description="Helical" evidence="5">
    <location>
        <begin position="374"/>
        <end position="396"/>
    </location>
</feature>
<dbReference type="Ensembl" id="ENSSTUT00000005384.1">
    <property type="protein sequence ID" value="ENSSTUP00000005091.1"/>
    <property type="gene ID" value="ENSSTUG00000002512.1"/>
</dbReference>
<feature type="transmembrane region" description="Helical" evidence="5">
    <location>
        <begin position="103"/>
        <end position="123"/>
    </location>
</feature>
<dbReference type="Pfam" id="PF01770">
    <property type="entry name" value="Folate_carrier"/>
    <property type="match status" value="1"/>
</dbReference>
<feature type="transmembrane region" description="Helical" evidence="5">
    <location>
        <begin position="75"/>
        <end position="97"/>
    </location>
</feature>